<organism evidence="1 2">
    <name type="scientific">Halobacillus aidingensis</name>
    <dbReference type="NCBI Taxonomy" id="240303"/>
    <lineage>
        <taxon>Bacteria</taxon>
        <taxon>Bacillati</taxon>
        <taxon>Bacillota</taxon>
        <taxon>Bacilli</taxon>
        <taxon>Bacillales</taxon>
        <taxon>Bacillaceae</taxon>
        <taxon>Halobacillus</taxon>
    </lineage>
</organism>
<protein>
    <recommendedName>
        <fullName evidence="3">HNH endonuclease</fullName>
    </recommendedName>
</protein>
<reference evidence="2" key="1">
    <citation type="submission" date="2016-10" db="EMBL/GenBank/DDBJ databases">
        <authorList>
            <person name="Varghese N."/>
            <person name="Submissions S."/>
        </authorList>
    </citation>
    <scope>NUCLEOTIDE SEQUENCE [LARGE SCALE GENOMIC DNA]</scope>
    <source>
        <strain evidence="2">CGMCC 1.3703</strain>
    </source>
</reference>
<dbReference type="AlphaFoldDB" id="A0A1H0IFH8"/>
<evidence type="ECO:0008006" key="3">
    <source>
        <dbReference type="Google" id="ProtNLM"/>
    </source>
</evidence>
<keyword evidence="2" id="KW-1185">Reference proteome</keyword>
<name>A0A1H0IFH8_HALAD</name>
<gene>
    <name evidence="1" type="ORF">SAMN05421677_10465</name>
</gene>
<dbReference type="EMBL" id="FNIZ01000004">
    <property type="protein sequence ID" value="SDO30158.1"/>
    <property type="molecule type" value="Genomic_DNA"/>
</dbReference>
<proteinExistence type="predicted"/>
<dbReference type="RefSeq" id="WP_089651485.1">
    <property type="nucleotide sequence ID" value="NZ_FNIZ01000004.1"/>
</dbReference>
<dbReference type="Proteomes" id="UP000198860">
    <property type="component" value="Unassembled WGS sequence"/>
</dbReference>
<evidence type="ECO:0000313" key="1">
    <source>
        <dbReference type="EMBL" id="SDO30158.1"/>
    </source>
</evidence>
<sequence>MEEPKRLAIRKDVLRDLYLLSGNRCAFPECTRSILNGSGNLVGQVCHIEAAMPGGERFNPNQTNEDRRAFSNLMLLCYDHHIETNNVNKYTVEILREMKRSHEKKFSDAAEKLFESTVSDMTLLQEFEYCSNLNSINKVLEWGNTESELLEVVPLFNSLLDKRLRKLTPNTRSIFSVMVARSEGSEINLNEIRDVTGSSQSEMVNAVAMLERYGLITEPEENEYLIPVTYFQEYDMWDMWYEIKKYSEQSSISLKNIIEDMQFSLFD</sequence>
<accession>A0A1H0IFH8</accession>
<evidence type="ECO:0000313" key="2">
    <source>
        <dbReference type="Proteomes" id="UP000198860"/>
    </source>
</evidence>
<dbReference type="OrthoDB" id="5379188at2"/>